<sequence>MKIIAFYLPQFHSFPENDAWWGKGFTEWTNTRKTVPQYKGHYEPREPLHDNYYNLLNNDVFRWQIDLAHKYGVYGFCFYHYWFGENHKLMQQPLENFLEDKTLDQKFCISWANETWSRRWNGSDKDVLIEQDYGSKETWQRHFEYLLPFFKDSRYINVDGKPLFILYKPEIFPEYRNMFKMWDRLAKENGLSGLTFAIQGAEWNTSEGGTSQSGDYRIMYEPGYTGTQKRISKGLRFGATSLYFKLKSKLNRRSNVQFRSYDAYCKNIIRRRVHSKNIFPGLFVNWDNTPRRGSEGSSFIGSSPKKFEIYLSQLIQKARNQYNSEYIFVNAWNEWAEGCYLEPDKKFGYGYLEAIRNALRQNDEFPD</sequence>
<dbReference type="CDD" id="cd11579">
    <property type="entry name" value="Glyco_tran_WbsX"/>
    <property type="match status" value="1"/>
</dbReference>
<dbReference type="PANTHER" id="PTHR41244:SF1">
    <property type="entry name" value="GLYCOSYLTRANSFERASE"/>
    <property type="match status" value="1"/>
</dbReference>
<dbReference type="Proteomes" id="UP000014264">
    <property type="component" value="Unassembled WGS sequence"/>
</dbReference>
<comment type="caution">
    <text evidence="1">The sequence shown here is derived from an EMBL/GenBank/DDBJ whole genome shotgun (WGS) entry which is preliminary data.</text>
</comment>
<name>A0A829GNI7_LACPA</name>
<reference evidence="1 2" key="1">
    <citation type="journal article" date="2013" name="PLoS ONE">
        <title>Lactobacillus paracasei comparative genomics: towards species pan-genome definition and exploitation of diversity.</title>
        <authorList>
            <person name="Smokvina T."/>
            <person name="Wels M."/>
            <person name="Polka J."/>
            <person name="Chervaux C."/>
            <person name="Brisse S."/>
            <person name="Boekhorst J."/>
            <person name="van Hylckama Vlieg J.E."/>
            <person name="Siezen R.J."/>
        </authorList>
    </citation>
    <scope>NUCLEOTIDE SEQUENCE [LARGE SCALE GENOMIC DNA]</scope>
    <source>
        <strain evidence="1 2">Lpp14</strain>
    </source>
</reference>
<protein>
    <recommendedName>
        <fullName evidence="3">Glycosyl transferase</fullName>
    </recommendedName>
</protein>
<evidence type="ECO:0000313" key="2">
    <source>
        <dbReference type="Proteomes" id="UP000014264"/>
    </source>
</evidence>
<dbReference type="PANTHER" id="PTHR41244">
    <property type="entry name" value="RHAMNAN SYNTHESIS F"/>
    <property type="match status" value="1"/>
</dbReference>
<dbReference type="Gene3D" id="3.20.20.80">
    <property type="entry name" value="Glycosidases"/>
    <property type="match status" value="1"/>
</dbReference>
<evidence type="ECO:0000313" key="1">
    <source>
        <dbReference type="EMBL" id="EPC60360.1"/>
    </source>
</evidence>
<dbReference type="AlphaFoldDB" id="A0A829GNI7"/>
<proteinExistence type="predicted"/>
<dbReference type="Pfam" id="PF14307">
    <property type="entry name" value="Glyco_tran_WbsX"/>
    <property type="match status" value="1"/>
</dbReference>
<organism evidence="1 2">
    <name type="scientific">Lacticaseibacillus paracasei subsp. paracasei Lpp14</name>
    <dbReference type="NCBI Taxonomy" id="1256204"/>
    <lineage>
        <taxon>Bacteria</taxon>
        <taxon>Bacillati</taxon>
        <taxon>Bacillota</taxon>
        <taxon>Bacilli</taxon>
        <taxon>Lactobacillales</taxon>
        <taxon>Lactobacillaceae</taxon>
        <taxon>Lacticaseibacillus</taxon>
    </lineage>
</organism>
<dbReference type="EMBL" id="ANJZ01000260">
    <property type="protein sequence ID" value="EPC60360.1"/>
    <property type="molecule type" value="Genomic_DNA"/>
</dbReference>
<dbReference type="InterPro" id="IPR032719">
    <property type="entry name" value="WbsX"/>
</dbReference>
<evidence type="ECO:0008006" key="3">
    <source>
        <dbReference type="Google" id="ProtNLM"/>
    </source>
</evidence>
<gene>
    <name evidence="1" type="ORF">Lpp14_11180</name>
</gene>
<accession>A0A829GNI7</accession>